<name>A0A9E7K4F4_9LILI</name>
<organism evidence="1 2">
    <name type="scientific">Musa troglodytarum</name>
    <name type="common">fe'i banana</name>
    <dbReference type="NCBI Taxonomy" id="320322"/>
    <lineage>
        <taxon>Eukaryota</taxon>
        <taxon>Viridiplantae</taxon>
        <taxon>Streptophyta</taxon>
        <taxon>Embryophyta</taxon>
        <taxon>Tracheophyta</taxon>
        <taxon>Spermatophyta</taxon>
        <taxon>Magnoliopsida</taxon>
        <taxon>Liliopsida</taxon>
        <taxon>Zingiberales</taxon>
        <taxon>Musaceae</taxon>
        <taxon>Musa</taxon>
    </lineage>
</organism>
<keyword evidence="2" id="KW-1185">Reference proteome</keyword>
<dbReference type="AlphaFoldDB" id="A0A9E7K4F4"/>
<dbReference type="OrthoDB" id="4033880at2759"/>
<accession>A0A9E7K4F4</accession>
<reference evidence="1" key="1">
    <citation type="submission" date="2022-05" db="EMBL/GenBank/DDBJ databases">
        <title>The Musa troglodytarum L. genome provides insights into the mechanism of non-climacteric behaviour and enrichment of carotenoids.</title>
        <authorList>
            <person name="Wang J."/>
        </authorList>
    </citation>
    <scope>NUCLEOTIDE SEQUENCE</scope>
    <source>
        <tissue evidence="1">Leaf</tissue>
    </source>
</reference>
<dbReference type="EMBL" id="CP097507">
    <property type="protein sequence ID" value="URE06068.1"/>
    <property type="molecule type" value="Genomic_DNA"/>
</dbReference>
<evidence type="ECO:0000313" key="2">
    <source>
        <dbReference type="Proteomes" id="UP001055439"/>
    </source>
</evidence>
<gene>
    <name evidence="1" type="ORF">MUK42_37078</name>
</gene>
<sequence length="129" mass="14799">MYLAVAPLSTSEALLSNCLPDLHRLYACRRYRVGLISVMLLRQSHWSKHSRWTFSGEVSTRTMDEAACNWEHRPQMETCQGGKSNKLTRRSCGGSNKIVFLLCFITNVEFLVHEDGEHMMNDNEGYQAK</sequence>
<protein>
    <submittedName>
        <fullName evidence="1">ENTH domain</fullName>
    </submittedName>
</protein>
<dbReference type="Proteomes" id="UP001055439">
    <property type="component" value="Chromosome 5"/>
</dbReference>
<evidence type="ECO:0000313" key="1">
    <source>
        <dbReference type="EMBL" id="URE06068.1"/>
    </source>
</evidence>
<proteinExistence type="predicted"/>